<accession>A0A8A1LDI3</accession>
<organism evidence="1 2">
    <name type="scientific">Ajellomyces capsulatus (strain H88)</name>
    <name type="common">Darling's disease fungus</name>
    <name type="synonym">Histoplasma capsulatum</name>
    <dbReference type="NCBI Taxonomy" id="544711"/>
    <lineage>
        <taxon>Eukaryota</taxon>
        <taxon>Fungi</taxon>
        <taxon>Dikarya</taxon>
        <taxon>Ascomycota</taxon>
        <taxon>Pezizomycotina</taxon>
        <taxon>Eurotiomycetes</taxon>
        <taxon>Eurotiomycetidae</taxon>
        <taxon>Onygenales</taxon>
        <taxon>Ajellomycetaceae</taxon>
        <taxon>Histoplasma</taxon>
    </lineage>
</organism>
<dbReference type="VEuPathDB" id="FungiDB:I7I53_11493"/>
<protein>
    <submittedName>
        <fullName evidence="1">Uncharacterized protein</fullName>
    </submittedName>
</protein>
<reference evidence="1" key="1">
    <citation type="submission" date="2021-01" db="EMBL/GenBank/DDBJ databases">
        <title>Chromosome-level genome assembly of a human fungal pathogen reveals clustering of transcriptionally co-regulated genes.</title>
        <authorList>
            <person name="Voorhies M."/>
            <person name="Cohen S."/>
            <person name="Shea T.P."/>
            <person name="Petrus S."/>
            <person name="Munoz J.F."/>
            <person name="Poplawski S."/>
            <person name="Goldman W.E."/>
            <person name="Michael T."/>
            <person name="Cuomo C.A."/>
            <person name="Sil A."/>
            <person name="Beyhan S."/>
        </authorList>
    </citation>
    <scope>NUCLEOTIDE SEQUENCE</scope>
    <source>
        <strain evidence="1">H88</strain>
    </source>
</reference>
<gene>
    <name evidence="1" type="ORF">I7I53_11493</name>
</gene>
<dbReference type="AlphaFoldDB" id="A0A8A1LDI3"/>
<sequence>MTRPSGVSFAFNCQAIMLFIRAETDNRFHFILISIFRSVGLRICSFILTSTTPYHCTEFSVFLEPTMLAYRTSTVHRTLQTSAQTEASRLKVDILINNSLTRLRTLNFR</sequence>
<dbReference type="Proteomes" id="UP000663419">
    <property type="component" value="Chromosome 1"/>
</dbReference>
<evidence type="ECO:0000313" key="2">
    <source>
        <dbReference type="Proteomes" id="UP000663419"/>
    </source>
</evidence>
<proteinExistence type="predicted"/>
<name>A0A8A1LDI3_AJEC8</name>
<dbReference type="EMBL" id="CP069102">
    <property type="protein sequence ID" value="QSS50703.1"/>
    <property type="molecule type" value="Genomic_DNA"/>
</dbReference>
<evidence type="ECO:0000313" key="1">
    <source>
        <dbReference type="EMBL" id="QSS50703.1"/>
    </source>
</evidence>